<dbReference type="EMBL" id="JAGIYY010000002">
    <property type="protein sequence ID" value="MBP0438403.1"/>
    <property type="molecule type" value="Genomic_DNA"/>
</dbReference>
<accession>A0A8J7R0N6</accession>
<name>A0A8J7R0N6_9HYPH</name>
<proteinExistence type="predicted"/>
<dbReference type="RefSeq" id="WP_209334449.1">
    <property type="nucleotide sequence ID" value="NZ_JAGIYY010000002.1"/>
</dbReference>
<gene>
    <name evidence="1" type="ORF">J5Y06_07055</name>
</gene>
<dbReference type="Proteomes" id="UP000666240">
    <property type="component" value="Unassembled WGS sequence"/>
</dbReference>
<evidence type="ECO:0000313" key="2">
    <source>
        <dbReference type="Proteomes" id="UP000666240"/>
    </source>
</evidence>
<comment type="caution">
    <text evidence="1">The sequence shown here is derived from an EMBL/GenBank/DDBJ whole genome shotgun (WGS) entry which is preliminary data.</text>
</comment>
<reference evidence="1" key="1">
    <citation type="submission" date="2021-03" db="EMBL/GenBank/DDBJ databases">
        <title>Genome sequencing and assembly of Tianweitania sediminis.</title>
        <authorList>
            <person name="Chhetri G."/>
        </authorList>
    </citation>
    <scope>NUCLEOTIDE SEQUENCE</scope>
    <source>
        <strain evidence="1">Z8</strain>
    </source>
</reference>
<protein>
    <submittedName>
        <fullName evidence="1">Uncharacterized protein</fullName>
    </submittedName>
</protein>
<keyword evidence="2" id="KW-1185">Reference proteome</keyword>
<organism evidence="1 2">
    <name type="scientific">Tianweitania sediminis</name>
    <dbReference type="NCBI Taxonomy" id="1502156"/>
    <lineage>
        <taxon>Bacteria</taxon>
        <taxon>Pseudomonadati</taxon>
        <taxon>Pseudomonadota</taxon>
        <taxon>Alphaproteobacteria</taxon>
        <taxon>Hyphomicrobiales</taxon>
        <taxon>Phyllobacteriaceae</taxon>
        <taxon>Tianweitania</taxon>
    </lineage>
</organism>
<sequence length="76" mass="8781">MARRRTITELSDIEVAAFMRHCVETQKVVQPLQAKLRVDCDLYRALDDFHDALNTVVLRMSGRDTVPWDSKHGWAP</sequence>
<evidence type="ECO:0000313" key="1">
    <source>
        <dbReference type="EMBL" id="MBP0438403.1"/>
    </source>
</evidence>
<dbReference type="AlphaFoldDB" id="A0A8J7R0N6"/>